<comment type="caution">
    <text evidence="1">The sequence shown here is derived from an EMBL/GenBank/DDBJ whole genome shotgun (WGS) entry which is preliminary data.</text>
</comment>
<reference evidence="1 2" key="2">
    <citation type="submission" date="2020-06" db="EMBL/GenBank/DDBJ databases">
        <title>Antribacter stalactiti gen. nov., sp. nov., a new member of the family Nacardiaceae isolated from a cave.</title>
        <authorList>
            <person name="Kim I.S."/>
        </authorList>
    </citation>
    <scope>NUCLEOTIDE SEQUENCE [LARGE SCALE GENOMIC DNA]</scope>
    <source>
        <strain evidence="1 2">YC2-7</strain>
    </source>
</reference>
<gene>
    <name evidence="1" type="ORF">FGL95_05595</name>
</gene>
<organism evidence="1 2">
    <name type="scientific">Antrihabitans stalactiti</name>
    <dbReference type="NCBI Taxonomy" id="2584121"/>
    <lineage>
        <taxon>Bacteria</taxon>
        <taxon>Bacillati</taxon>
        <taxon>Actinomycetota</taxon>
        <taxon>Actinomycetes</taxon>
        <taxon>Mycobacteriales</taxon>
        <taxon>Nocardiaceae</taxon>
        <taxon>Antrihabitans</taxon>
    </lineage>
</organism>
<name>A0A848KCU7_9NOCA</name>
<accession>A0A848KCU7</accession>
<dbReference type="EMBL" id="VCQU01000001">
    <property type="protein sequence ID" value="NMN94512.1"/>
    <property type="molecule type" value="Genomic_DNA"/>
</dbReference>
<sequence length="315" mass="34979">MGKDERPLLSRTDALSQGYTDDELRRFCASGRLVRVRAGVYGLPRLIAELDAVAKHRLAVHATIAALDSRAAISHASAAVMWDLPLWATSLRLVHLTISKSSGGGKSNRRHVHCAPFDDDEVTTVGELLVSTVVRTVVDLARTLPFEQAVVVGDAAMRKYNVTTAELLGALDRWPRRPGAVAARRAIEFMDGRSESVGESRSRVRFYLAGITPDLQFDVHDEAGKFLGRTDFCDDDAGVLGEFDGESKYGRLLLPGQDPGSVVFDEKVREDTLRETGAEVVRWIWKELDEFAVVEARWRRALARARSAPTPRWRR</sequence>
<proteinExistence type="predicted"/>
<evidence type="ECO:0000313" key="2">
    <source>
        <dbReference type="Proteomes" id="UP000535543"/>
    </source>
</evidence>
<evidence type="ECO:0000313" key="1">
    <source>
        <dbReference type="EMBL" id="NMN94512.1"/>
    </source>
</evidence>
<dbReference type="Proteomes" id="UP000535543">
    <property type="component" value="Unassembled WGS sequence"/>
</dbReference>
<keyword evidence="2" id="KW-1185">Reference proteome</keyword>
<dbReference type="RefSeq" id="WP_169585153.1">
    <property type="nucleotide sequence ID" value="NZ_VCQU01000001.1"/>
</dbReference>
<reference evidence="1 2" key="1">
    <citation type="submission" date="2019-05" db="EMBL/GenBank/DDBJ databases">
        <authorList>
            <person name="Lee S.D."/>
        </authorList>
    </citation>
    <scope>NUCLEOTIDE SEQUENCE [LARGE SCALE GENOMIC DNA]</scope>
    <source>
        <strain evidence="1 2">YC2-7</strain>
    </source>
</reference>
<dbReference type="AlphaFoldDB" id="A0A848KCU7"/>
<protein>
    <submittedName>
        <fullName evidence="1">Type IV toxin-antitoxin system AbiEi family antitoxin domain-containing protein</fullName>
    </submittedName>
</protein>